<dbReference type="EMBL" id="CP096659">
    <property type="protein sequence ID" value="UPV73210.1"/>
    <property type="molecule type" value="Genomic_DNA"/>
</dbReference>
<dbReference type="Proteomes" id="UP000830729">
    <property type="component" value="Chromosome"/>
</dbReference>
<dbReference type="KEGG" id="halx:M0R89_11695"/>
<protein>
    <submittedName>
        <fullName evidence="3">Alpha/beta hydrolase</fullName>
    </submittedName>
</protein>
<keyword evidence="1 3" id="KW-0378">Hydrolase</keyword>
<dbReference type="InterPro" id="IPR000639">
    <property type="entry name" value="Epox_hydrolase-like"/>
</dbReference>
<dbReference type="GO" id="GO:0016020">
    <property type="term" value="C:membrane"/>
    <property type="evidence" value="ECO:0007669"/>
    <property type="project" value="TreeGrafter"/>
</dbReference>
<dbReference type="Pfam" id="PF12697">
    <property type="entry name" value="Abhydrolase_6"/>
    <property type="match status" value="1"/>
</dbReference>
<evidence type="ECO:0000256" key="1">
    <source>
        <dbReference type="ARBA" id="ARBA00022801"/>
    </source>
</evidence>
<sequence length="266" mass="29738">MPVSQCNGANLYYEEEGAGRPIVFLHGAWAGLRFFEPQLMNLSDEFQTVALDFRGHGRSEKSEAGHTVPQYARDVRAFLDHQDLDEIVLVGWSLGALVAWEYVDQFGTDGIRGLVNVDMEAAPGPAGNEEAPTYDLDRFRDINRSIQADHLAFIEQTIDVSFKHPPTDDLRTTILDEDSRSPPTVKSAIIIDATLCDYREVLPDIDVPMLVCAGADEKWRSVPVVKRTADLVPEARFELFEESGHSLTVEEPEKFNQVVSDFVKSL</sequence>
<name>A0A8U0HQJ4_9EURY</name>
<evidence type="ECO:0000313" key="3">
    <source>
        <dbReference type="EMBL" id="UPV73210.1"/>
    </source>
</evidence>
<dbReference type="PANTHER" id="PTHR43798:SF31">
    <property type="entry name" value="AB HYDROLASE SUPERFAMILY PROTEIN YCLE"/>
    <property type="match status" value="1"/>
</dbReference>
<dbReference type="InterPro" id="IPR050266">
    <property type="entry name" value="AB_hydrolase_sf"/>
</dbReference>
<evidence type="ECO:0000313" key="4">
    <source>
        <dbReference type="Proteomes" id="UP000830729"/>
    </source>
</evidence>
<dbReference type="Gene3D" id="3.40.50.1820">
    <property type="entry name" value="alpha/beta hydrolase"/>
    <property type="match status" value="1"/>
</dbReference>
<reference evidence="3 4" key="1">
    <citation type="submission" date="2022-04" db="EMBL/GenBank/DDBJ databases">
        <title>Diverse halophilic archaea isolated from saline environments.</title>
        <authorList>
            <person name="Cui H.-L."/>
        </authorList>
    </citation>
    <scope>NUCLEOTIDE SEQUENCE [LARGE SCALE GENOMIC DNA]</scope>
    <source>
        <strain evidence="3 4">XZYJT49</strain>
    </source>
</reference>
<proteinExistence type="predicted"/>
<organism evidence="3 4">
    <name type="scientific">Halorussus limi</name>
    <dbReference type="NCBI Taxonomy" id="2938695"/>
    <lineage>
        <taxon>Archaea</taxon>
        <taxon>Methanobacteriati</taxon>
        <taxon>Methanobacteriota</taxon>
        <taxon>Stenosarchaea group</taxon>
        <taxon>Halobacteria</taxon>
        <taxon>Halobacteriales</taxon>
        <taxon>Haladaptataceae</taxon>
        <taxon>Halorussus</taxon>
    </lineage>
</organism>
<dbReference type="AlphaFoldDB" id="A0A8U0HQJ4"/>
<keyword evidence="4" id="KW-1185">Reference proteome</keyword>
<feature type="domain" description="AB hydrolase-1" evidence="2">
    <location>
        <begin position="22"/>
        <end position="257"/>
    </location>
</feature>
<dbReference type="InterPro" id="IPR029058">
    <property type="entry name" value="AB_hydrolase_fold"/>
</dbReference>
<dbReference type="SUPFAM" id="SSF53474">
    <property type="entry name" value="alpha/beta-Hydrolases"/>
    <property type="match status" value="1"/>
</dbReference>
<dbReference type="PRINTS" id="PR00412">
    <property type="entry name" value="EPOXHYDRLASE"/>
</dbReference>
<dbReference type="PANTHER" id="PTHR43798">
    <property type="entry name" value="MONOACYLGLYCEROL LIPASE"/>
    <property type="match status" value="1"/>
</dbReference>
<dbReference type="RefSeq" id="WP_248649266.1">
    <property type="nucleotide sequence ID" value="NZ_CP096659.1"/>
</dbReference>
<gene>
    <name evidence="3" type="ORF">M0R89_11695</name>
</gene>
<dbReference type="GeneID" id="72185872"/>
<dbReference type="GO" id="GO:0016787">
    <property type="term" value="F:hydrolase activity"/>
    <property type="evidence" value="ECO:0007669"/>
    <property type="project" value="UniProtKB-KW"/>
</dbReference>
<evidence type="ECO:0000259" key="2">
    <source>
        <dbReference type="Pfam" id="PF12697"/>
    </source>
</evidence>
<dbReference type="InterPro" id="IPR000073">
    <property type="entry name" value="AB_hydrolase_1"/>
</dbReference>
<accession>A0A8U0HQJ4</accession>